<feature type="compositionally biased region" description="Basic residues" evidence="1">
    <location>
        <begin position="1"/>
        <end position="11"/>
    </location>
</feature>
<dbReference type="PANTHER" id="PTHR16524">
    <property type="entry name" value="CELL DEATH REGULATOR AVEN"/>
    <property type="match status" value="1"/>
</dbReference>
<dbReference type="PANTHER" id="PTHR16524:SF2">
    <property type="entry name" value="CELL DEATH REGULATOR AVEN"/>
    <property type="match status" value="1"/>
</dbReference>
<dbReference type="GO" id="GO:0010972">
    <property type="term" value="P:negative regulation of G2/M transition of mitotic cell cycle"/>
    <property type="evidence" value="ECO:0007669"/>
    <property type="project" value="TreeGrafter"/>
</dbReference>
<dbReference type="EMBL" id="JAWQEG010003566">
    <property type="protein sequence ID" value="KAK3865548.1"/>
    <property type="molecule type" value="Genomic_DNA"/>
</dbReference>
<accession>A0AAE1F2V7</accession>
<name>A0AAE1F2V7_PETCI</name>
<feature type="region of interest" description="Disordered" evidence="1">
    <location>
        <begin position="1"/>
        <end position="53"/>
    </location>
</feature>
<evidence type="ECO:0000313" key="3">
    <source>
        <dbReference type="Proteomes" id="UP001286313"/>
    </source>
</evidence>
<protein>
    <recommendedName>
        <fullName evidence="4">Cell death regulator Aven</fullName>
    </recommendedName>
</protein>
<dbReference type="InterPro" id="IPR026187">
    <property type="entry name" value="Aven"/>
</dbReference>
<dbReference type="AlphaFoldDB" id="A0AAE1F2V7"/>
<proteinExistence type="predicted"/>
<feature type="compositionally biased region" description="Polar residues" evidence="1">
    <location>
        <begin position="271"/>
        <end position="295"/>
    </location>
</feature>
<feature type="compositionally biased region" description="Basic and acidic residues" evidence="1">
    <location>
        <begin position="393"/>
        <end position="403"/>
    </location>
</feature>
<feature type="region of interest" description="Disordered" evidence="1">
    <location>
        <begin position="261"/>
        <end position="403"/>
    </location>
</feature>
<sequence>MPDRRRQRQQRVRHDAGDNPNSVGASNREPEPQHNANTGPRNQKPAGSGVAYAEPKKYESVTVMPDKEVAEPQKYRRQGIFSNWSRYDEITTDEPEEGEDYQVGEDFSIILEQQANCTGGYLKLKGEASWDKDEASILTSHGLGALHVADLVAAVNTLPLYTQLNIPEESLPESVVRFYTQLAADNRKVYKPNKEYKDCSEINEKLIQSLLINESEPLNLVNEEPETPPATKNAVDVALSLTEAFAPEPGDVDLNTLLQEQSEEKDASPVHQPSQVNAGESSREQTPVKQINIPNKSREPTPVLQTNVPEKSREPTPVKQHTGQEKSGQPIPQKQVNKPEKSPIPAAGDVKSNKQSNNKQQKLKGKIDPRKEKSPGTFDFGLSKVDTSINTKGKKDNKDKVPDAIDVSDPLKITDEVKEEVEGPSIDLDAPIEPTNPVIITETEKEDLEDWLDSVLDD</sequence>
<organism evidence="2 3">
    <name type="scientific">Petrolisthes cinctipes</name>
    <name type="common">Flat porcelain crab</name>
    <dbReference type="NCBI Taxonomy" id="88211"/>
    <lineage>
        <taxon>Eukaryota</taxon>
        <taxon>Metazoa</taxon>
        <taxon>Ecdysozoa</taxon>
        <taxon>Arthropoda</taxon>
        <taxon>Crustacea</taxon>
        <taxon>Multicrustacea</taxon>
        <taxon>Malacostraca</taxon>
        <taxon>Eumalacostraca</taxon>
        <taxon>Eucarida</taxon>
        <taxon>Decapoda</taxon>
        <taxon>Pleocyemata</taxon>
        <taxon>Anomura</taxon>
        <taxon>Galatheoidea</taxon>
        <taxon>Porcellanidae</taxon>
        <taxon>Petrolisthes</taxon>
    </lineage>
</organism>
<dbReference type="Proteomes" id="UP001286313">
    <property type="component" value="Unassembled WGS sequence"/>
</dbReference>
<reference evidence="2" key="1">
    <citation type="submission" date="2023-10" db="EMBL/GenBank/DDBJ databases">
        <title>Genome assemblies of two species of porcelain crab, Petrolisthes cinctipes and Petrolisthes manimaculis (Anomura: Porcellanidae).</title>
        <authorList>
            <person name="Angst P."/>
        </authorList>
    </citation>
    <scope>NUCLEOTIDE SEQUENCE</scope>
    <source>
        <strain evidence="2">PB745_01</strain>
        <tissue evidence="2">Gill</tissue>
    </source>
</reference>
<evidence type="ECO:0008006" key="4">
    <source>
        <dbReference type="Google" id="ProtNLM"/>
    </source>
</evidence>
<evidence type="ECO:0000313" key="2">
    <source>
        <dbReference type="EMBL" id="KAK3865548.1"/>
    </source>
</evidence>
<keyword evidence="3" id="KW-1185">Reference proteome</keyword>
<feature type="compositionally biased region" description="Basic and acidic residues" evidence="1">
    <location>
        <begin position="365"/>
        <end position="374"/>
    </location>
</feature>
<feature type="compositionally biased region" description="Polar residues" evidence="1">
    <location>
        <begin position="319"/>
        <end position="336"/>
    </location>
</feature>
<gene>
    <name evidence="2" type="ORF">Pcinc_028858</name>
</gene>
<comment type="caution">
    <text evidence="2">The sequence shown here is derived from an EMBL/GenBank/DDBJ whole genome shotgun (WGS) entry which is preliminary data.</text>
</comment>
<evidence type="ECO:0000256" key="1">
    <source>
        <dbReference type="SAM" id="MobiDB-lite"/>
    </source>
</evidence>